<gene>
    <name evidence="16" type="primary">LOC107224231</name>
</gene>
<evidence type="ECO:0000256" key="5">
    <source>
        <dbReference type="ARBA" id="ARBA00016383"/>
    </source>
</evidence>
<dbReference type="RefSeq" id="XP_015519698.1">
    <property type="nucleotide sequence ID" value="XM_015664212.2"/>
</dbReference>
<comment type="function">
    <text evidence="1">Accessory subunit of the mitochondrial membrane respiratory chain NADH dehydrogenase (Complex I), that is believed not to be involved in catalysis. Complex I functions in the transfer of electrons from NADH to the respiratory chain. The immediate electron acceptor for the enzyme is believed to be ubiquinone.</text>
</comment>
<evidence type="ECO:0000256" key="12">
    <source>
        <dbReference type="ARBA" id="ARBA00023136"/>
    </source>
</evidence>
<evidence type="ECO:0000313" key="16">
    <source>
        <dbReference type="RefSeq" id="XP_015519698.1"/>
    </source>
</evidence>
<dbReference type="OrthoDB" id="10063829at2759"/>
<evidence type="ECO:0000256" key="11">
    <source>
        <dbReference type="ARBA" id="ARBA00023128"/>
    </source>
</evidence>
<keyword evidence="7" id="KW-0679">Respiratory chain</keyword>
<accession>A0A6J0BZV2</accession>
<dbReference type="InParanoid" id="A0A6J0BZV2"/>
<evidence type="ECO:0000256" key="3">
    <source>
        <dbReference type="ARBA" id="ARBA00005482"/>
    </source>
</evidence>
<protein>
    <recommendedName>
        <fullName evidence="5">NADH dehydrogenase [ubiquinone] 1 alpha subcomplex subunit 7</fullName>
    </recommendedName>
    <alternativeName>
        <fullName evidence="14">Complex I-B14.5a</fullName>
    </alternativeName>
    <alternativeName>
        <fullName evidence="13">NADH-ubiquinone oxidoreductase subunit B14.5a</fullName>
    </alternativeName>
</protein>
<evidence type="ECO:0000256" key="10">
    <source>
        <dbReference type="ARBA" id="ARBA00022990"/>
    </source>
</evidence>
<keyword evidence="11" id="KW-0496">Mitochondrion</keyword>
<dbReference type="GO" id="GO:0006120">
    <property type="term" value="P:mitochondrial electron transport, NADH to ubiquinone"/>
    <property type="evidence" value="ECO:0007669"/>
    <property type="project" value="TreeGrafter"/>
</dbReference>
<dbReference type="GO" id="GO:0005743">
    <property type="term" value="C:mitochondrial inner membrane"/>
    <property type="evidence" value="ECO:0007669"/>
    <property type="project" value="UniProtKB-SubCell"/>
</dbReference>
<comment type="subcellular location">
    <subcellularLocation>
        <location evidence="2">Mitochondrion inner membrane</location>
        <topology evidence="2">Peripheral membrane protein</topology>
        <orientation evidence="2">Matrix side</orientation>
    </subcellularLocation>
</comment>
<comment type="similarity">
    <text evidence="3">Belongs to the complex I NDUFA7 subunit family.</text>
</comment>
<keyword evidence="6" id="KW-0813">Transport</keyword>
<dbReference type="AlphaFoldDB" id="A0A6J0BZV2"/>
<evidence type="ECO:0000313" key="15">
    <source>
        <dbReference type="Proteomes" id="UP000829291"/>
    </source>
</evidence>
<name>A0A6J0BZV2_NEOLC</name>
<comment type="subunit">
    <text evidence="4">Complex I is composed of 45 different subunits.</text>
</comment>
<evidence type="ECO:0000256" key="14">
    <source>
        <dbReference type="ARBA" id="ARBA00033401"/>
    </source>
</evidence>
<evidence type="ECO:0000256" key="6">
    <source>
        <dbReference type="ARBA" id="ARBA00022448"/>
    </source>
</evidence>
<keyword evidence="15" id="KW-1185">Reference proteome</keyword>
<dbReference type="Proteomes" id="UP000829291">
    <property type="component" value="Chromosome 3"/>
</dbReference>
<keyword evidence="10" id="KW-0007">Acetylation</keyword>
<dbReference type="FunCoup" id="A0A6J0BZV2">
    <property type="interactions" value="624"/>
</dbReference>
<dbReference type="PANTHER" id="PTHR12485:SF1">
    <property type="entry name" value="NADH DEHYDROGENASE [UBIQUINONE] 1 ALPHA SUBCOMPLEX SUBUNIT 7"/>
    <property type="match status" value="1"/>
</dbReference>
<evidence type="ECO:0000256" key="7">
    <source>
        <dbReference type="ARBA" id="ARBA00022660"/>
    </source>
</evidence>
<dbReference type="PANTHER" id="PTHR12485">
    <property type="entry name" value="NADH-UBIQUINONE OXIDOREDUCTASE SUBUNIT B"/>
    <property type="match status" value="1"/>
</dbReference>
<reference evidence="16" key="1">
    <citation type="submission" date="2025-08" db="UniProtKB">
        <authorList>
            <consortium name="RefSeq"/>
        </authorList>
    </citation>
    <scope>IDENTIFICATION</scope>
    <source>
        <tissue evidence="16">Thorax and Abdomen</tissue>
    </source>
</reference>
<evidence type="ECO:0000256" key="13">
    <source>
        <dbReference type="ARBA" id="ARBA00030360"/>
    </source>
</evidence>
<dbReference type="Pfam" id="PF07347">
    <property type="entry name" value="CI-B14_5a"/>
    <property type="match status" value="1"/>
</dbReference>
<dbReference type="GeneID" id="107224231"/>
<keyword evidence="12" id="KW-0472">Membrane</keyword>
<evidence type="ECO:0000256" key="1">
    <source>
        <dbReference type="ARBA" id="ARBA00003195"/>
    </source>
</evidence>
<evidence type="ECO:0000256" key="9">
    <source>
        <dbReference type="ARBA" id="ARBA00022982"/>
    </source>
</evidence>
<sequence>MPGTVEHRSVTGMVNLIRKLLRGKDHVNALRFADCLAARTQPPPEIPGGPYHKTSKIYYFTRDARREVQPPTVIATSHQIASSGQVSTEVKPVTPGKVFECD</sequence>
<evidence type="ECO:0000256" key="4">
    <source>
        <dbReference type="ARBA" id="ARBA00011533"/>
    </source>
</evidence>
<dbReference type="InterPro" id="IPR009947">
    <property type="entry name" value="NDUA7"/>
</dbReference>
<keyword evidence="8" id="KW-0999">Mitochondrion inner membrane</keyword>
<organism evidence="16">
    <name type="scientific">Neodiprion lecontei</name>
    <name type="common">Redheaded pine sawfly</name>
    <dbReference type="NCBI Taxonomy" id="441921"/>
    <lineage>
        <taxon>Eukaryota</taxon>
        <taxon>Metazoa</taxon>
        <taxon>Ecdysozoa</taxon>
        <taxon>Arthropoda</taxon>
        <taxon>Hexapoda</taxon>
        <taxon>Insecta</taxon>
        <taxon>Pterygota</taxon>
        <taxon>Neoptera</taxon>
        <taxon>Endopterygota</taxon>
        <taxon>Hymenoptera</taxon>
        <taxon>Tenthredinoidea</taxon>
        <taxon>Diprionidae</taxon>
        <taxon>Diprioninae</taxon>
        <taxon>Neodiprion</taxon>
    </lineage>
</organism>
<evidence type="ECO:0000256" key="2">
    <source>
        <dbReference type="ARBA" id="ARBA00004443"/>
    </source>
</evidence>
<evidence type="ECO:0000256" key="8">
    <source>
        <dbReference type="ARBA" id="ARBA00022792"/>
    </source>
</evidence>
<proteinExistence type="inferred from homology"/>
<keyword evidence="9" id="KW-0249">Electron transport</keyword>
<dbReference type="KEGG" id="nlo:107224231"/>